<dbReference type="PANTHER" id="PTHR21310:SF15">
    <property type="entry name" value="AMINOGLYCOSIDE PHOSPHOTRANSFERASE DOMAIN-CONTAINING PROTEIN"/>
    <property type="match status" value="1"/>
</dbReference>
<reference evidence="2 3" key="1">
    <citation type="submission" date="2018-06" db="EMBL/GenBank/DDBJ databases">
        <title>Halonotius sp. F13-13 a new haloarchaeeon isolated from a solar saltern from Isla Cristina, Huelva, Spain.</title>
        <authorList>
            <person name="Duran-Viseras A."/>
            <person name="Sanchez-Porro C."/>
            <person name="Ventosa A."/>
        </authorList>
    </citation>
    <scope>NUCLEOTIDE SEQUENCE [LARGE SCALE GENOMIC DNA]</scope>
    <source>
        <strain evidence="2 3">CECT 7525</strain>
    </source>
</reference>
<dbReference type="Proteomes" id="UP000281564">
    <property type="component" value="Unassembled WGS sequence"/>
</dbReference>
<dbReference type="EMBL" id="QMDW01000008">
    <property type="protein sequence ID" value="RJX49975.1"/>
    <property type="molecule type" value="Genomic_DNA"/>
</dbReference>
<dbReference type="InterPro" id="IPR051678">
    <property type="entry name" value="AGP_Transferase"/>
</dbReference>
<keyword evidence="3" id="KW-1185">Reference proteome</keyword>
<feature type="domain" description="Aminoglycoside phosphotransferase" evidence="1">
    <location>
        <begin position="8"/>
        <end position="210"/>
    </location>
</feature>
<evidence type="ECO:0000313" key="2">
    <source>
        <dbReference type="EMBL" id="RJX49975.1"/>
    </source>
</evidence>
<dbReference type="PANTHER" id="PTHR21310">
    <property type="entry name" value="AMINOGLYCOSIDE PHOSPHOTRANSFERASE-RELATED-RELATED"/>
    <property type="match status" value="1"/>
</dbReference>
<keyword evidence="2" id="KW-0808">Transferase</keyword>
<name>A0A3A6QBN7_9EURY</name>
<sequence>MSTEPMWIRTEAALLEAIRQRTFVPVPPVLTTGIQDGVGYMLTAYVAGTDLHTSFSTVSDATRRTLARWFGRALARLHEAFRFDAYGRLERSGSGFAATRDDREAWFEAYSTRAVNRLPSAFDDLTADLRGLLSSPPATGHTPRLFPWDFRPGNALVADDAVTAVLDWEAPLAAPPALSAAKAEYLVADWYVDDPEPLRTVFREGYGSVRSLSAVAPAYRAAAIAASAVDSDGRVTNPRYPPVDREAAIAFHRDALQSVLATV</sequence>
<organism evidence="2 3">
    <name type="scientific">Halonotius pteroides</name>
    <dbReference type="NCBI Taxonomy" id="268735"/>
    <lineage>
        <taxon>Archaea</taxon>
        <taxon>Methanobacteriati</taxon>
        <taxon>Methanobacteriota</taxon>
        <taxon>Stenosarchaea group</taxon>
        <taxon>Halobacteria</taxon>
        <taxon>Halobacteriales</taxon>
        <taxon>Haloferacaceae</taxon>
        <taxon>Halonotius</taxon>
    </lineage>
</organism>
<protein>
    <submittedName>
        <fullName evidence="2">Phosphotransferase</fullName>
    </submittedName>
</protein>
<evidence type="ECO:0000259" key="1">
    <source>
        <dbReference type="Pfam" id="PF01636"/>
    </source>
</evidence>
<proteinExistence type="predicted"/>
<dbReference type="GO" id="GO:0016740">
    <property type="term" value="F:transferase activity"/>
    <property type="evidence" value="ECO:0007669"/>
    <property type="project" value="UniProtKB-KW"/>
</dbReference>
<dbReference type="Pfam" id="PF01636">
    <property type="entry name" value="APH"/>
    <property type="match status" value="1"/>
</dbReference>
<dbReference type="InterPro" id="IPR002575">
    <property type="entry name" value="Aminoglycoside_PTrfase"/>
</dbReference>
<gene>
    <name evidence="2" type="ORF">DP106_07025</name>
</gene>
<dbReference type="AlphaFoldDB" id="A0A3A6QBN7"/>
<dbReference type="Gene3D" id="3.90.1200.10">
    <property type="match status" value="1"/>
</dbReference>
<accession>A0A3A6QBN7</accession>
<dbReference type="InterPro" id="IPR011009">
    <property type="entry name" value="Kinase-like_dom_sf"/>
</dbReference>
<evidence type="ECO:0000313" key="3">
    <source>
        <dbReference type="Proteomes" id="UP000281564"/>
    </source>
</evidence>
<dbReference type="SUPFAM" id="SSF56112">
    <property type="entry name" value="Protein kinase-like (PK-like)"/>
    <property type="match status" value="1"/>
</dbReference>
<comment type="caution">
    <text evidence="2">The sequence shown here is derived from an EMBL/GenBank/DDBJ whole genome shotgun (WGS) entry which is preliminary data.</text>
</comment>